<protein>
    <submittedName>
        <fullName evidence="1">Uncharacterized protein</fullName>
    </submittedName>
</protein>
<dbReference type="AlphaFoldDB" id="A0A4Y3PIH4"/>
<evidence type="ECO:0000313" key="2">
    <source>
        <dbReference type="Proteomes" id="UP000316882"/>
    </source>
</evidence>
<dbReference type="Proteomes" id="UP000316882">
    <property type="component" value="Unassembled WGS sequence"/>
</dbReference>
<keyword evidence="2" id="KW-1185">Reference proteome</keyword>
<comment type="caution">
    <text evidence="1">The sequence shown here is derived from an EMBL/GenBank/DDBJ whole genome shotgun (WGS) entry which is preliminary data.</text>
</comment>
<name>A0A4Y3PIH4_BREPA</name>
<dbReference type="EMBL" id="BJMH01000005">
    <property type="protein sequence ID" value="GEB31746.1"/>
    <property type="molecule type" value="Genomic_DNA"/>
</dbReference>
<accession>A0A4Y3PIH4</accession>
<evidence type="ECO:0000313" key="1">
    <source>
        <dbReference type="EMBL" id="GEB31746.1"/>
    </source>
</evidence>
<organism evidence="1 2">
    <name type="scientific">Brevibacillus parabrevis</name>
    <dbReference type="NCBI Taxonomy" id="54914"/>
    <lineage>
        <taxon>Bacteria</taxon>
        <taxon>Bacillati</taxon>
        <taxon>Bacillota</taxon>
        <taxon>Bacilli</taxon>
        <taxon>Bacillales</taxon>
        <taxon>Paenibacillaceae</taxon>
        <taxon>Brevibacillus</taxon>
    </lineage>
</organism>
<gene>
    <name evidence="1" type="ORF">BPA01_13260</name>
</gene>
<reference evidence="1 2" key="1">
    <citation type="submission" date="2019-06" db="EMBL/GenBank/DDBJ databases">
        <title>Whole genome shotgun sequence of Brevibacillus parabrevis NBRC 12334.</title>
        <authorList>
            <person name="Hosoyama A."/>
            <person name="Uohara A."/>
            <person name="Ohji S."/>
            <person name="Ichikawa N."/>
        </authorList>
    </citation>
    <scope>NUCLEOTIDE SEQUENCE [LARGE SCALE GENOMIC DNA]</scope>
    <source>
        <strain evidence="1 2">NBRC 12334</strain>
    </source>
</reference>
<sequence length="56" mass="6175">MLEDSLRRQWTEGRPGVVFGEHDVSSRKRFAAVILFEGTCDGQFCLSSVNKGGTAK</sequence>
<proteinExistence type="predicted"/>